<proteinExistence type="predicted"/>
<dbReference type="SUPFAM" id="SSF53335">
    <property type="entry name" value="S-adenosyl-L-methionine-dependent methyltransferases"/>
    <property type="match status" value="1"/>
</dbReference>
<evidence type="ECO:0000259" key="5">
    <source>
        <dbReference type="Pfam" id="PF05175"/>
    </source>
</evidence>
<feature type="domain" description="RlmG N-terminal" evidence="6">
    <location>
        <begin position="12"/>
        <end position="181"/>
    </location>
</feature>
<dbReference type="Pfam" id="PF26049">
    <property type="entry name" value="RLMG_N"/>
    <property type="match status" value="1"/>
</dbReference>
<sequence>MAISAAREELFAHLRREPDVEAADLVAVDATDRLLLDEAAAAIAVAGPGEVVVVDDSYGALTLGVVVAGARDVRVCQDLLVGELALARNAERTGLTGSHRSLPLTPELFAGARLVLAKAPRSLDALREIAELAATAAPDVTVLVGGRVKHMTLAMNDVLRASFTDVSATLARQKSRVLVARGPRAGVQPSFPRRQVHPDLGLTVCAHGAAFAGTRVDVGTRALLATLDRMAPDAATALDLGCGTGVLATALALARPAVRVTAGDQSAAAVASARATAEANGVAGRVRVTRDDAAAGVADASTDLVVCNPPFHVGAAVVTGAADRLFAAAGRVLRPGGELWTVYNNQLPHRAALRRLVGPTRVAAADRRFTVTVSTRR</sequence>
<evidence type="ECO:0000313" key="8">
    <source>
        <dbReference type="Proteomes" id="UP000219514"/>
    </source>
</evidence>
<gene>
    <name evidence="7" type="ORF">SAMN06893097_10752</name>
</gene>
<evidence type="ECO:0000256" key="3">
    <source>
        <dbReference type="ARBA" id="ARBA00022603"/>
    </source>
</evidence>
<dbReference type="PANTHER" id="PTHR47816">
    <property type="entry name" value="RIBOSOMAL RNA SMALL SUBUNIT METHYLTRANSFERASE C"/>
    <property type="match status" value="1"/>
</dbReference>
<dbReference type="InterPro" id="IPR007848">
    <property type="entry name" value="Small_mtfrase_dom"/>
</dbReference>
<keyword evidence="8" id="KW-1185">Reference proteome</keyword>
<dbReference type="InterPro" id="IPR029063">
    <property type="entry name" value="SAM-dependent_MTases_sf"/>
</dbReference>
<organism evidence="7 8">
    <name type="scientific">Geodermatophilus sabuli</name>
    <dbReference type="NCBI Taxonomy" id="1564158"/>
    <lineage>
        <taxon>Bacteria</taxon>
        <taxon>Bacillati</taxon>
        <taxon>Actinomycetota</taxon>
        <taxon>Actinomycetes</taxon>
        <taxon>Geodermatophilales</taxon>
        <taxon>Geodermatophilaceae</taxon>
        <taxon>Geodermatophilus</taxon>
    </lineage>
</organism>
<dbReference type="EMBL" id="OBDO01000007">
    <property type="protein sequence ID" value="SNX97412.1"/>
    <property type="molecule type" value="Genomic_DNA"/>
</dbReference>
<keyword evidence="1" id="KW-0963">Cytoplasm</keyword>
<dbReference type="AlphaFoldDB" id="A0A285EE45"/>
<keyword evidence="3 7" id="KW-0489">Methyltransferase</keyword>
<dbReference type="CDD" id="cd02440">
    <property type="entry name" value="AdoMet_MTases"/>
    <property type="match status" value="1"/>
</dbReference>
<feature type="domain" description="Methyltransferase small" evidence="5">
    <location>
        <begin position="202"/>
        <end position="372"/>
    </location>
</feature>
<dbReference type="GO" id="GO:0032259">
    <property type="term" value="P:methylation"/>
    <property type="evidence" value="ECO:0007669"/>
    <property type="project" value="UniProtKB-KW"/>
</dbReference>
<dbReference type="Gene3D" id="3.40.50.150">
    <property type="entry name" value="Vaccinia Virus protein VP39"/>
    <property type="match status" value="2"/>
</dbReference>
<dbReference type="GO" id="GO:0006364">
    <property type="term" value="P:rRNA processing"/>
    <property type="evidence" value="ECO:0007669"/>
    <property type="project" value="UniProtKB-KW"/>
</dbReference>
<protein>
    <submittedName>
        <fullName evidence="7">16S rRNA (Guanine1207-N2)-methyltransferase</fullName>
    </submittedName>
</protein>
<name>A0A285EE45_9ACTN</name>
<dbReference type="PROSITE" id="PS00092">
    <property type="entry name" value="N6_MTASE"/>
    <property type="match status" value="1"/>
</dbReference>
<dbReference type="GO" id="GO:0008757">
    <property type="term" value="F:S-adenosylmethionine-dependent methyltransferase activity"/>
    <property type="evidence" value="ECO:0007669"/>
    <property type="project" value="InterPro"/>
</dbReference>
<keyword evidence="4 7" id="KW-0808">Transferase</keyword>
<evidence type="ECO:0000256" key="4">
    <source>
        <dbReference type="ARBA" id="ARBA00022679"/>
    </source>
</evidence>
<dbReference type="InterPro" id="IPR002052">
    <property type="entry name" value="DNA_methylase_N6_adenine_CS"/>
</dbReference>
<keyword evidence="2" id="KW-0698">rRNA processing</keyword>
<dbReference type="Proteomes" id="UP000219514">
    <property type="component" value="Unassembled WGS sequence"/>
</dbReference>
<dbReference type="InterPro" id="IPR058679">
    <property type="entry name" value="RlmG_N"/>
</dbReference>
<dbReference type="InterPro" id="IPR046977">
    <property type="entry name" value="RsmC/RlmG"/>
</dbReference>
<dbReference type="GO" id="GO:0003676">
    <property type="term" value="F:nucleic acid binding"/>
    <property type="evidence" value="ECO:0007669"/>
    <property type="project" value="InterPro"/>
</dbReference>
<accession>A0A285EE45</accession>
<dbReference type="OrthoDB" id="29650at2"/>
<reference evidence="7 8" key="1">
    <citation type="submission" date="2017-09" db="EMBL/GenBank/DDBJ databases">
        <authorList>
            <person name="Ehlers B."/>
            <person name="Leendertz F.H."/>
        </authorList>
    </citation>
    <scope>NUCLEOTIDE SEQUENCE [LARGE SCALE GENOMIC DNA]</scope>
    <source>
        <strain evidence="7 8">DSM 46844</strain>
    </source>
</reference>
<dbReference type="GO" id="GO:0008170">
    <property type="term" value="F:N-methyltransferase activity"/>
    <property type="evidence" value="ECO:0007669"/>
    <property type="project" value="UniProtKB-ARBA"/>
</dbReference>
<evidence type="ECO:0000256" key="1">
    <source>
        <dbReference type="ARBA" id="ARBA00022490"/>
    </source>
</evidence>
<evidence type="ECO:0000256" key="2">
    <source>
        <dbReference type="ARBA" id="ARBA00022552"/>
    </source>
</evidence>
<dbReference type="RefSeq" id="WP_097207392.1">
    <property type="nucleotide sequence ID" value="NZ_OBDO01000007.1"/>
</dbReference>
<evidence type="ECO:0000313" key="7">
    <source>
        <dbReference type="EMBL" id="SNX97412.1"/>
    </source>
</evidence>
<dbReference type="Pfam" id="PF05175">
    <property type="entry name" value="MTS"/>
    <property type="match status" value="1"/>
</dbReference>
<evidence type="ECO:0000259" key="6">
    <source>
        <dbReference type="Pfam" id="PF26049"/>
    </source>
</evidence>
<dbReference type="PANTHER" id="PTHR47816:SF5">
    <property type="entry name" value="RIBOSOMAL RNA LARGE SUBUNIT METHYLTRANSFERASE G"/>
    <property type="match status" value="1"/>
</dbReference>